<dbReference type="AlphaFoldDB" id="A0A1B4Y8X8"/>
<dbReference type="RefSeq" id="WP_096371998.1">
    <property type="nucleotide sequence ID" value="NZ_AP017624.1"/>
</dbReference>
<keyword evidence="4 6" id="KW-1133">Transmembrane helix</keyword>
<dbReference type="GO" id="GO:0005886">
    <property type="term" value="C:plasma membrane"/>
    <property type="evidence" value="ECO:0007669"/>
    <property type="project" value="UniProtKB-SubCell"/>
</dbReference>
<evidence type="ECO:0000313" key="9">
    <source>
        <dbReference type="Proteomes" id="UP000218067"/>
    </source>
</evidence>
<evidence type="ECO:0000256" key="2">
    <source>
        <dbReference type="ARBA" id="ARBA00022475"/>
    </source>
</evidence>
<comment type="subcellular location">
    <subcellularLocation>
        <location evidence="1">Cell membrane</location>
        <topology evidence="1">Multi-pass membrane protein</topology>
    </subcellularLocation>
</comment>
<protein>
    <submittedName>
        <fullName evidence="8">Mce associated transmembrane protein</fullName>
    </submittedName>
</protein>
<feature type="transmembrane region" description="Helical" evidence="6">
    <location>
        <begin position="29"/>
        <end position="52"/>
    </location>
</feature>
<evidence type="ECO:0000259" key="7">
    <source>
        <dbReference type="Pfam" id="PF06271"/>
    </source>
</evidence>
<dbReference type="GeneID" id="93439193"/>
<dbReference type="Pfam" id="PF06271">
    <property type="entry name" value="RDD"/>
    <property type="match status" value="1"/>
</dbReference>
<reference evidence="8 9" key="1">
    <citation type="submission" date="2016-08" db="EMBL/GenBank/DDBJ databases">
        <title>Complete genome sequence of Mycobacterium shinshuense, a subspecies of M. ulcerans.</title>
        <authorList>
            <person name="Yoshida M."/>
            <person name="Ogura Y."/>
            <person name="Hayashi T."/>
            <person name="Hoshino Y."/>
        </authorList>
    </citation>
    <scope>NUCLEOTIDE SEQUENCE [LARGE SCALE GENOMIC DNA]</scope>
    <source>
        <strain evidence="9">ATCC 33728</strain>
    </source>
</reference>
<keyword evidence="5 6" id="KW-0472">Membrane</keyword>
<dbReference type="PANTHER" id="PTHR36115">
    <property type="entry name" value="PROLINE-RICH ANTIGEN HOMOLOG-RELATED"/>
    <property type="match status" value="1"/>
</dbReference>
<sequence>MTVVVDKIETTDVVAELPQKVLAPWHLRLGAFAVDVLSGAAVVATLGLVAETVPPDSVWWWVCVSLLALVVLVMAANRLLLPPILGWSLGRALCGITVVRRDSHDGDDALGPWLLLVRDLAHLLDTLPLLIGWLWPLWDSRRRTFADLLLRTEVRYRDPEQRPAHVMQWTVAALLTAAALCVGGSALSYGLVYARDQATDQTRAEIATQGPKIVAQMLTYDPSTLQEDFARARSLTIDKYREQLAVQQETVAKGHPVLNEYWVTDSSIQAATPDHATMLMFMQGRRGSPPEIRYISATVRVSFAKDGANQWRVDDLTVLTKPKPPGNGK</sequence>
<dbReference type="InterPro" id="IPR010432">
    <property type="entry name" value="RDD"/>
</dbReference>
<evidence type="ECO:0000256" key="1">
    <source>
        <dbReference type="ARBA" id="ARBA00004651"/>
    </source>
</evidence>
<feature type="transmembrane region" description="Helical" evidence="6">
    <location>
        <begin position="169"/>
        <end position="194"/>
    </location>
</feature>
<dbReference type="InterPro" id="IPR051791">
    <property type="entry name" value="Pra-immunoreactive"/>
</dbReference>
<evidence type="ECO:0000256" key="6">
    <source>
        <dbReference type="SAM" id="Phobius"/>
    </source>
</evidence>
<dbReference type="PANTHER" id="PTHR36115:SF6">
    <property type="entry name" value="PROLINE-RICH ANTIGEN HOMOLOG"/>
    <property type="match status" value="1"/>
</dbReference>
<evidence type="ECO:0000313" key="8">
    <source>
        <dbReference type="EMBL" id="BAV43523.1"/>
    </source>
</evidence>
<dbReference type="Proteomes" id="UP000218067">
    <property type="component" value="Chromosome"/>
</dbReference>
<organism evidence="8 9">
    <name type="scientific">Mycobacterium ulcerans subsp. shinshuense</name>
    <dbReference type="NCBI Taxonomy" id="1124626"/>
    <lineage>
        <taxon>Bacteria</taxon>
        <taxon>Bacillati</taxon>
        <taxon>Actinomycetota</taxon>
        <taxon>Actinomycetes</taxon>
        <taxon>Mycobacteriales</taxon>
        <taxon>Mycobacteriaceae</taxon>
        <taxon>Mycobacterium</taxon>
        <taxon>Mycobacterium ulcerans group</taxon>
    </lineage>
</organism>
<gene>
    <name evidence="8" type="ORF">SHTP_4633</name>
</gene>
<keyword evidence="2" id="KW-1003">Cell membrane</keyword>
<feature type="transmembrane region" description="Helical" evidence="6">
    <location>
        <begin position="58"/>
        <end position="81"/>
    </location>
</feature>
<proteinExistence type="predicted"/>
<evidence type="ECO:0000256" key="4">
    <source>
        <dbReference type="ARBA" id="ARBA00022989"/>
    </source>
</evidence>
<keyword evidence="3 6" id="KW-0812">Transmembrane</keyword>
<name>A0A1B4Y8X8_MYCUL</name>
<evidence type="ECO:0000256" key="5">
    <source>
        <dbReference type="ARBA" id="ARBA00023136"/>
    </source>
</evidence>
<feature type="domain" description="RDD" evidence="7">
    <location>
        <begin position="23"/>
        <end position="150"/>
    </location>
</feature>
<dbReference type="EMBL" id="AP017624">
    <property type="protein sequence ID" value="BAV43523.1"/>
    <property type="molecule type" value="Genomic_DNA"/>
</dbReference>
<accession>A0A1B4Y8X8</accession>
<evidence type="ECO:0000256" key="3">
    <source>
        <dbReference type="ARBA" id="ARBA00022692"/>
    </source>
</evidence>